<dbReference type="Pfam" id="PF19361">
    <property type="entry name" value="DUF5937"/>
    <property type="match status" value="1"/>
</dbReference>
<dbReference type="RefSeq" id="WP_179501595.1">
    <property type="nucleotide sequence ID" value="NZ_JACCAA010000001.1"/>
</dbReference>
<dbReference type="Proteomes" id="UP000540656">
    <property type="component" value="Unassembled WGS sequence"/>
</dbReference>
<dbReference type="InterPro" id="IPR051011">
    <property type="entry name" value="Metal_resp_trans_reg"/>
</dbReference>
<dbReference type="PANTHER" id="PTHR43132:SF6">
    <property type="entry name" value="HTH-TYPE TRANSCRIPTIONAL REPRESSOR CZRA"/>
    <property type="match status" value="1"/>
</dbReference>
<dbReference type="PROSITE" id="PS50987">
    <property type="entry name" value="HTH_ARSR_2"/>
    <property type="match status" value="1"/>
</dbReference>
<keyword evidence="1" id="KW-0805">Transcription regulation</keyword>
<dbReference type="Gene3D" id="1.10.10.10">
    <property type="entry name" value="Winged helix-like DNA-binding domain superfamily/Winged helix DNA-binding domain"/>
    <property type="match status" value="1"/>
</dbReference>
<evidence type="ECO:0000313" key="6">
    <source>
        <dbReference type="Proteomes" id="UP000540656"/>
    </source>
</evidence>
<gene>
    <name evidence="5" type="ORF">BJ980_001354</name>
</gene>
<keyword evidence="6" id="KW-1185">Reference proteome</keyword>
<dbReference type="GO" id="GO:0003677">
    <property type="term" value="F:DNA binding"/>
    <property type="evidence" value="ECO:0007669"/>
    <property type="project" value="UniProtKB-KW"/>
</dbReference>
<dbReference type="InterPro" id="IPR001845">
    <property type="entry name" value="HTH_ArsR_DNA-bd_dom"/>
</dbReference>
<dbReference type="InterPro" id="IPR036390">
    <property type="entry name" value="WH_DNA-bd_sf"/>
</dbReference>
<keyword evidence="3" id="KW-0804">Transcription</keyword>
<dbReference type="InterPro" id="IPR045981">
    <property type="entry name" value="DUF5937"/>
</dbReference>
<dbReference type="InterPro" id="IPR036388">
    <property type="entry name" value="WH-like_DNA-bd_sf"/>
</dbReference>
<dbReference type="InterPro" id="IPR011991">
    <property type="entry name" value="ArsR-like_HTH"/>
</dbReference>
<evidence type="ECO:0000259" key="4">
    <source>
        <dbReference type="PROSITE" id="PS50987"/>
    </source>
</evidence>
<dbReference type="Pfam" id="PF12840">
    <property type="entry name" value="HTH_20"/>
    <property type="match status" value="1"/>
</dbReference>
<reference evidence="5 6" key="1">
    <citation type="submission" date="2020-07" db="EMBL/GenBank/DDBJ databases">
        <title>Sequencing the genomes of 1000 actinobacteria strains.</title>
        <authorList>
            <person name="Klenk H.-P."/>
        </authorList>
    </citation>
    <scope>NUCLEOTIDE SEQUENCE [LARGE SCALE GENOMIC DNA]</scope>
    <source>
        <strain evidence="5 6">DSM 23819</strain>
    </source>
</reference>
<feature type="domain" description="HTH arsR-type" evidence="4">
    <location>
        <begin position="235"/>
        <end position="320"/>
    </location>
</feature>
<sequence>MIEYQLVGMDLGEVRFAISPINEVSLSLRTFRDPGRYPLHLPWLQMTAEPRDALHIELLTALTNTDLWTPDFLHPRPHSPMTTFHDELDLIASTPGAIVRSKLAEVHGDDLPPVLAGRPDRVLKRIVRALDAYWNSCWEPWWPRMRSVLEADITYRGRVVAQRGMAAMFADLSPRVSLVDDVVRVRTKTHGGYRRTTRGAGLALIPSMFSRGGSTPITAEQEPQIMYAARGVGTLWETDRGTPPDAVANLIGEVRASLLDLLASPSSTTELAHRLRVTPTAVNQHLRAMRDAGLLTSSRHGRSVLYLRSELGDRLISSAG</sequence>
<comment type="caution">
    <text evidence="5">The sequence shown here is derived from an EMBL/GenBank/DDBJ whole genome shotgun (WGS) entry which is preliminary data.</text>
</comment>
<dbReference type="SUPFAM" id="SSF46785">
    <property type="entry name" value="Winged helix' DNA-binding domain"/>
    <property type="match status" value="1"/>
</dbReference>
<evidence type="ECO:0000256" key="3">
    <source>
        <dbReference type="ARBA" id="ARBA00023163"/>
    </source>
</evidence>
<dbReference type="CDD" id="cd00090">
    <property type="entry name" value="HTH_ARSR"/>
    <property type="match status" value="1"/>
</dbReference>
<evidence type="ECO:0000256" key="1">
    <source>
        <dbReference type="ARBA" id="ARBA00023015"/>
    </source>
</evidence>
<dbReference type="AlphaFoldDB" id="A0A7Y9RXD7"/>
<evidence type="ECO:0000256" key="2">
    <source>
        <dbReference type="ARBA" id="ARBA00023125"/>
    </source>
</evidence>
<evidence type="ECO:0000313" key="5">
    <source>
        <dbReference type="EMBL" id="NYG58431.1"/>
    </source>
</evidence>
<protein>
    <submittedName>
        <fullName evidence="5">DNA-binding transcriptional ArsR family regulator</fullName>
    </submittedName>
</protein>
<dbReference type="SMART" id="SM00418">
    <property type="entry name" value="HTH_ARSR"/>
    <property type="match status" value="1"/>
</dbReference>
<dbReference type="EMBL" id="JACCAA010000001">
    <property type="protein sequence ID" value="NYG58431.1"/>
    <property type="molecule type" value="Genomic_DNA"/>
</dbReference>
<proteinExistence type="predicted"/>
<accession>A0A7Y9RXD7</accession>
<keyword evidence="2 5" id="KW-0238">DNA-binding</keyword>
<dbReference type="PANTHER" id="PTHR43132">
    <property type="entry name" value="ARSENICAL RESISTANCE OPERON REPRESSOR ARSR-RELATED"/>
    <property type="match status" value="1"/>
</dbReference>
<organism evidence="5 6">
    <name type="scientific">Nocardioides daedukensis</name>
    <dbReference type="NCBI Taxonomy" id="634462"/>
    <lineage>
        <taxon>Bacteria</taxon>
        <taxon>Bacillati</taxon>
        <taxon>Actinomycetota</taxon>
        <taxon>Actinomycetes</taxon>
        <taxon>Propionibacteriales</taxon>
        <taxon>Nocardioidaceae</taxon>
        <taxon>Nocardioides</taxon>
    </lineage>
</organism>
<name>A0A7Y9RXD7_9ACTN</name>
<dbReference type="GO" id="GO:0003700">
    <property type="term" value="F:DNA-binding transcription factor activity"/>
    <property type="evidence" value="ECO:0007669"/>
    <property type="project" value="InterPro"/>
</dbReference>